<comment type="similarity">
    <text evidence="2">Belongs to the PBP/GOBP family.</text>
</comment>
<sequence length="267" mass="30872">MKVSKPEIVVVFMVMVINVMQIQGYTGGYNFYEPSNKKTRCLNPPRTARKVETFIKECQDEVKNKLVQEAFSILKHEVAKFQTPISLDDDNVEYMEPTKAPNHHDADWPENTETEEESYFQDHNLNQFEYFSEEDTARRRMARLVKRISRVDDLTNGIYHPTLVPFEDKRIAGCLLHCVYAKNNAIDKNGWPTLDGLVDFYSGGVNEHGFFMATLRSVNLCLRAVTNKYHVNRRQLPEKGESCDLAFDVFDCISDQITGYCLDQYKA</sequence>
<name>A0ABM3VCB9_MUSDO</name>
<gene>
    <name evidence="5" type="primary">LOC101900459</name>
</gene>
<dbReference type="InterPro" id="IPR036728">
    <property type="entry name" value="PBP_GOBP_sf"/>
</dbReference>
<comment type="subcellular location">
    <subcellularLocation>
        <location evidence="1">Secreted</location>
    </subcellularLocation>
</comment>
<evidence type="ECO:0000313" key="4">
    <source>
        <dbReference type="Proteomes" id="UP001652621"/>
    </source>
</evidence>
<dbReference type="GeneID" id="101900459"/>
<reference evidence="5" key="1">
    <citation type="submission" date="2025-08" db="UniProtKB">
        <authorList>
            <consortium name="RefSeq"/>
        </authorList>
    </citation>
    <scope>IDENTIFICATION</scope>
    <source>
        <strain evidence="5">Aabys</strain>
        <tissue evidence="5">Whole body</tissue>
    </source>
</reference>
<dbReference type="SUPFAM" id="SSF47565">
    <property type="entry name" value="Insect pheromone/odorant-binding proteins"/>
    <property type="match status" value="1"/>
</dbReference>
<accession>A0ABM3VCB9</accession>
<dbReference type="PANTHER" id="PTHR21066:SF18">
    <property type="entry name" value="ODORANT-BINDING PROTEIN 73A, ISOFORM B"/>
    <property type="match status" value="1"/>
</dbReference>
<dbReference type="RefSeq" id="XP_058983435.1">
    <property type="nucleotide sequence ID" value="XM_059127452.1"/>
</dbReference>
<keyword evidence="3" id="KW-0964">Secreted</keyword>
<organism evidence="4 5">
    <name type="scientific">Musca domestica</name>
    <name type="common">House fly</name>
    <dbReference type="NCBI Taxonomy" id="7370"/>
    <lineage>
        <taxon>Eukaryota</taxon>
        <taxon>Metazoa</taxon>
        <taxon>Ecdysozoa</taxon>
        <taxon>Arthropoda</taxon>
        <taxon>Hexapoda</taxon>
        <taxon>Insecta</taxon>
        <taxon>Pterygota</taxon>
        <taxon>Neoptera</taxon>
        <taxon>Endopterygota</taxon>
        <taxon>Diptera</taxon>
        <taxon>Brachycera</taxon>
        <taxon>Muscomorpha</taxon>
        <taxon>Muscoidea</taxon>
        <taxon>Muscidae</taxon>
        <taxon>Musca</taxon>
    </lineage>
</organism>
<dbReference type="InterPro" id="IPR052295">
    <property type="entry name" value="Odorant-binding_protein"/>
</dbReference>
<dbReference type="PANTHER" id="PTHR21066">
    <property type="entry name" value="ODORANT-BINDING PROTEIN 59A-RELATED"/>
    <property type="match status" value="1"/>
</dbReference>
<evidence type="ECO:0000313" key="5">
    <source>
        <dbReference type="RefSeq" id="XP_058983435.1"/>
    </source>
</evidence>
<keyword evidence="4" id="KW-1185">Reference proteome</keyword>
<dbReference type="Gene3D" id="1.10.238.20">
    <property type="entry name" value="Pheromone/general odorant binding protein domain"/>
    <property type="match status" value="1"/>
</dbReference>
<proteinExistence type="inferred from homology"/>
<dbReference type="Proteomes" id="UP001652621">
    <property type="component" value="Unplaced"/>
</dbReference>
<evidence type="ECO:0000256" key="2">
    <source>
        <dbReference type="ARBA" id="ARBA00008098"/>
    </source>
</evidence>
<protein>
    <submittedName>
        <fullName evidence="5">General odorant-binding protein 70</fullName>
    </submittedName>
</protein>
<evidence type="ECO:0000256" key="3">
    <source>
        <dbReference type="ARBA" id="ARBA00022525"/>
    </source>
</evidence>
<evidence type="ECO:0000256" key="1">
    <source>
        <dbReference type="ARBA" id="ARBA00004613"/>
    </source>
</evidence>